<protein>
    <submittedName>
        <fullName evidence="1">Uncharacterized protein</fullName>
    </submittedName>
</protein>
<dbReference type="PROSITE" id="PS51257">
    <property type="entry name" value="PROKAR_LIPOPROTEIN"/>
    <property type="match status" value="1"/>
</dbReference>
<keyword evidence="2" id="KW-1185">Reference proteome</keyword>
<evidence type="ECO:0000313" key="1">
    <source>
        <dbReference type="EMBL" id="AKD56396.1"/>
    </source>
</evidence>
<reference evidence="1 2" key="1">
    <citation type="journal article" date="2014" name="Curr. Microbiol.">
        <title>Spirosoma radiotolerans sp. nov., a gamma-radiation-resistant bacterium isolated from gamma ray-irradiated soil.</title>
        <authorList>
            <person name="Lee J.J."/>
            <person name="Srinivasan S."/>
            <person name="Lim S."/>
            <person name="Joe M."/>
            <person name="Im S."/>
            <person name="Bae S.I."/>
            <person name="Park K.R."/>
            <person name="Han J.H."/>
            <person name="Park S.H."/>
            <person name="Joo B.M."/>
            <person name="Park S.J."/>
            <person name="Kim M.K."/>
        </authorList>
    </citation>
    <scope>NUCLEOTIDE SEQUENCE [LARGE SCALE GENOMIC DNA]</scope>
    <source>
        <strain evidence="1 2">DG5A</strain>
    </source>
</reference>
<dbReference type="STRING" id="1379870.SD10_17245"/>
<dbReference type="AlphaFoldDB" id="A0A0E3V8K8"/>
<dbReference type="RefSeq" id="WP_046575410.1">
    <property type="nucleotide sequence ID" value="NZ_CP010429.1"/>
</dbReference>
<accession>A0A0E3V8K8</accession>
<organism evidence="1 2">
    <name type="scientific">Spirosoma radiotolerans</name>
    <dbReference type="NCBI Taxonomy" id="1379870"/>
    <lineage>
        <taxon>Bacteria</taxon>
        <taxon>Pseudomonadati</taxon>
        <taxon>Bacteroidota</taxon>
        <taxon>Cytophagia</taxon>
        <taxon>Cytophagales</taxon>
        <taxon>Cytophagaceae</taxon>
        <taxon>Spirosoma</taxon>
    </lineage>
</organism>
<sequence>MRPFLLVVLVALSLSCQKDFDNHDRLYGKWLLLGGSALQWRQAIVKQPIYFTFSSTGSVESNWSSCYSYKFGNPGELLVRNGCVDCAVVGCDESVWHYTFTPVNGLSIEFKAGDTGILQRQ</sequence>
<name>A0A0E3V8K8_9BACT</name>
<dbReference type="KEGG" id="srd:SD10_17245"/>
<dbReference type="HOGENOM" id="CLU_2036580_0_0_10"/>
<dbReference type="EMBL" id="CP010429">
    <property type="protein sequence ID" value="AKD56396.1"/>
    <property type="molecule type" value="Genomic_DNA"/>
</dbReference>
<dbReference type="Proteomes" id="UP000033054">
    <property type="component" value="Chromosome"/>
</dbReference>
<proteinExistence type="predicted"/>
<evidence type="ECO:0000313" key="2">
    <source>
        <dbReference type="Proteomes" id="UP000033054"/>
    </source>
</evidence>
<gene>
    <name evidence="1" type="ORF">SD10_17245</name>
</gene>
<dbReference type="PATRIC" id="fig|1379870.5.peg.3741"/>